<feature type="domain" description="LysM" evidence="3">
    <location>
        <begin position="169"/>
        <end position="212"/>
    </location>
</feature>
<dbReference type="CDD" id="cd00118">
    <property type="entry name" value="LysM"/>
    <property type="match status" value="1"/>
</dbReference>
<feature type="region of interest" description="Disordered" evidence="2">
    <location>
        <begin position="116"/>
        <end position="161"/>
    </location>
</feature>
<organism evidence="4 5">
    <name type="scientific">Candidatus Nitrospira nitrosa</name>
    <dbReference type="NCBI Taxonomy" id="1742972"/>
    <lineage>
        <taxon>Bacteria</taxon>
        <taxon>Pseudomonadati</taxon>
        <taxon>Nitrospirota</taxon>
        <taxon>Nitrospiria</taxon>
        <taxon>Nitrospirales</taxon>
        <taxon>Nitrospiraceae</taxon>
        <taxon>Nitrospira</taxon>
    </lineage>
</organism>
<dbReference type="OrthoDB" id="18905at2"/>
<dbReference type="PROSITE" id="PS51257">
    <property type="entry name" value="PROKAR_LIPOPROTEIN"/>
    <property type="match status" value="1"/>
</dbReference>
<keyword evidence="1" id="KW-0175">Coiled coil</keyword>
<dbReference type="AlphaFoldDB" id="A0A0S4L2W0"/>
<dbReference type="Proteomes" id="UP000199032">
    <property type="component" value="Unassembled WGS sequence"/>
</dbReference>
<dbReference type="STRING" id="1742972.COMA1_10293"/>
<feature type="coiled-coil region" evidence="1">
    <location>
        <begin position="52"/>
        <end position="107"/>
    </location>
</feature>
<proteinExistence type="predicted"/>
<accession>A0A0S4L2W0</accession>
<gene>
    <name evidence="4" type="ORF">COMA1_10293</name>
</gene>
<keyword evidence="5" id="KW-1185">Reference proteome</keyword>
<dbReference type="InterPro" id="IPR018392">
    <property type="entry name" value="LysM"/>
</dbReference>
<evidence type="ECO:0000313" key="4">
    <source>
        <dbReference type="EMBL" id="CUS31845.1"/>
    </source>
</evidence>
<evidence type="ECO:0000259" key="3">
    <source>
        <dbReference type="PROSITE" id="PS51782"/>
    </source>
</evidence>
<dbReference type="SMART" id="SM00257">
    <property type="entry name" value="LysM"/>
    <property type="match status" value="1"/>
</dbReference>
<evidence type="ECO:0000256" key="1">
    <source>
        <dbReference type="SAM" id="Coils"/>
    </source>
</evidence>
<dbReference type="Pfam" id="PF01476">
    <property type="entry name" value="LysM"/>
    <property type="match status" value="1"/>
</dbReference>
<protein>
    <recommendedName>
        <fullName evidence="3">LysM domain-containing protein</fullName>
    </recommendedName>
</protein>
<evidence type="ECO:0000256" key="2">
    <source>
        <dbReference type="SAM" id="MobiDB-lite"/>
    </source>
</evidence>
<dbReference type="PROSITE" id="PS51782">
    <property type="entry name" value="LYSM"/>
    <property type="match status" value="1"/>
</dbReference>
<dbReference type="SUPFAM" id="SSF54106">
    <property type="entry name" value="LysM domain"/>
    <property type="match status" value="1"/>
</dbReference>
<sequence length="216" mass="24303">MRRDEQPICARMGKTALFVILLFGGTVMSGCVVLEEKFNAEKARSLNFQRLLAQEEKRTAELDSEVKRTKVELAEFEARNRELSTQVQMAREQMARLQEETEAIREATVLERKALEDMQRKSPSAVGKPKKLEPFKEPTKVVPTESGGGDAKSFSSQSTTNAMPKLGQTVHVVKPGETLFGISRRYGLDIEKVKKMNKLPDDIIEVGQKLMMVESE</sequence>
<dbReference type="EMBL" id="CZQA01000001">
    <property type="protein sequence ID" value="CUS31845.1"/>
    <property type="molecule type" value="Genomic_DNA"/>
</dbReference>
<dbReference type="PANTHER" id="PTHR33734">
    <property type="entry name" value="LYSM DOMAIN-CONTAINING GPI-ANCHORED PROTEIN 2"/>
    <property type="match status" value="1"/>
</dbReference>
<dbReference type="RefSeq" id="WP_090742712.1">
    <property type="nucleotide sequence ID" value="NZ_CZQA01000001.1"/>
</dbReference>
<name>A0A0S4L2W0_9BACT</name>
<evidence type="ECO:0000313" key="5">
    <source>
        <dbReference type="Proteomes" id="UP000199032"/>
    </source>
</evidence>
<dbReference type="Gene3D" id="3.10.350.10">
    <property type="entry name" value="LysM domain"/>
    <property type="match status" value="1"/>
</dbReference>
<reference evidence="4 5" key="1">
    <citation type="submission" date="2015-10" db="EMBL/GenBank/DDBJ databases">
        <authorList>
            <person name="Gilbert D.G."/>
        </authorList>
    </citation>
    <scope>NUCLEOTIDE SEQUENCE [LARGE SCALE GENOMIC DNA]</scope>
    <source>
        <strain evidence="4">COMA1</strain>
    </source>
</reference>
<feature type="compositionally biased region" description="Basic and acidic residues" evidence="2">
    <location>
        <begin position="130"/>
        <end position="139"/>
    </location>
</feature>
<dbReference type="PANTHER" id="PTHR33734:SF22">
    <property type="entry name" value="MEMBRANE-BOUND LYTIC MUREIN TRANSGLYCOSYLASE D"/>
    <property type="match status" value="1"/>
</dbReference>
<dbReference type="InterPro" id="IPR036779">
    <property type="entry name" value="LysM_dom_sf"/>
</dbReference>